<reference evidence="2" key="1">
    <citation type="submission" date="2019-11" db="UniProtKB">
        <authorList>
            <consortium name="WormBaseParasite"/>
        </authorList>
    </citation>
    <scope>IDENTIFICATION</scope>
</reference>
<dbReference type="WBParaSite" id="MCU_002182-RA">
    <property type="protein sequence ID" value="MCU_002182-RA"/>
    <property type="gene ID" value="MCU_002182"/>
</dbReference>
<evidence type="ECO:0000256" key="1">
    <source>
        <dbReference type="SAM" id="MobiDB-lite"/>
    </source>
</evidence>
<accession>A0A5K3EQ69</accession>
<protein>
    <submittedName>
        <fullName evidence="2">Uncharacterized protein</fullName>
    </submittedName>
</protein>
<evidence type="ECO:0000313" key="2">
    <source>
        <dbReference type="WBParaSite" id="MCU_002182-RA"/>
    </source>
</evidence>
<proteinExistence type="predicted"/>
<dbReference type="AlphaFoldDB" id="A0A5K3EQ69"/>
<feature type="region of interest" description="Disordered" evidence="1">
    <location>
        <begin position="64"/>
        <end position="83"/>
    </location>
</feature>
<name>A0A5K3EQ69_MESCO</name>
<sequence length="102" mass="11261">MAVGGFQSTRGWVTKATLRVILTSRGEQKFRAFTYATKPGQWSPFASHRCAHTHTEGSRSASLVGLPVLSPSHPPPPPSRLLRRQTPTMFCIIQLTRALDAF</sequence>
<organism evidence="2">
    <name type="scientific">Mesocestoides corti</name>
    <name type="common">Flatworm</name>
    <dbReference type="NCBI Taxonomy" id="53468"/>
    <lineage>
        <taxon>Eukaryota</taxon>
        <taxon>Metazoa</taxon>
        <taxon>Spiralia</taxon>
        <taxon>Lophotrochozoa</taxon>
        <taxon>Platyhelminthes</taxon>
        <taxon>Cestoda</taxon>
        <taxon>Eucestoda</taxon>
        <taxon>Cyclophyllidea</taxon>
        <taxon>Mesocestoididae</taxon>
        <taxon>Mesocestoides</taxon>
    </lineage>
</organism>